<evidence type="ECO:0000259" key="4">
    <source>
        <dbReference type="PROSITE" id="PS50977"/>
    </source>
</evidence>
<feature type="compositionally biased region" description="Polar residues" evidence="3">
    <location>
        <begin position="1"/>
        <end position="14"/>
    </location>
</feature>
<dbReference type="RefSeq" id="WP_201561709.1">
    <property type="nucleotide sequence ID" value="NZ_CAJGZK010000004.1"/>
</dbReference>
<feature type="DNA-binding region" description="H-T-H motif" evidence="2">
    <location>
        <begin position="78"/>
        <end position="97"/>
    </location>
</feature>
<protein>
    <submittedName>
        <fullName evidence="5">TetR/AcrR family transcriptional regulator</fullName>
    </submittedName>
</protein>
<keyword evidence="6" id="KW-1185">Reference proteome</keyword>
<feature type="region of interest" description="Disordered" evidence="3">
    <location>
        <begin position="1"/>
        <end position="49"/>
    </location>
</feature>
<dbReference type="InterPro" id="IPR009057">
    <property type="entry name" value="Homeodomain-like_sf"/>
</dbReference>
<keyword evidence="1 2" id="KW-0238">DNA-binding</keyword>
<dbReference type="PROSITE" id="PS50977">
    <property type="entry name" value="HTH_TETR_2"/>
    <property type="match status" value="1"/>
</dbReference>
<dbReference type="EMBL" id="JBHSTZ010000025">
    <property type="protein sequence ID" value="MFC6381512.1"/>
    <property type="molecule type" value="Genomic_DNA"/>
</dbReference>
<dbReference type="InterPro" id="IPR036271">
    <property type="entry name" value="Tet_transcr_reg_TetR-rel_C_sf"/>
</dbReference>
<proteinExistence type="predicted"/>
<dbReference type="SUPFAM" id="SSF46689">
    <property type="entry name" value="Homeodomain-like"/>
    <property type="match status" value="1"/>
</dbReference>
<organism evidence="5 6">
    <name type="scientific">Psychrobacter glacincola</name>
    <dbReference type="NCBI Taxonomy" id="56810"/>
    <lineage>
        <taxon>Bacteria</taxon>
        <taxon>Pseudomonadati</taxon>
        <taxon>Pseudomonadota</taxon>
        <taxon>Gammaproteobacteria</taxon>
        <taxon>Moraxellales</taxon>
        <taxon>Moraxellaceae</taxon>
        <taxon>Psychrobacter</taxon>
    </lineage>
</organism>
<dbReference type="Pfam" id="PF00440">
    <property type="entry name" value="TetR_N"/>
    <property type="match status" value="1"/>
</dbReference>
<dbReference type="Gene3D" id="1.10.357.10">
    <property type="entry name" value="Tetracycline Repressor, domain 2"/>
    <property type="match status" value="1"/>
</dbReference>
<dbReference type="PANTHER" id="PTHR43479">
    <property type="entry name" value="ACREF/ENVCD OPERON REPRESSOR-RELATED"/>
    <property type="match status" value="1"/>
</dbReference>
<gene>
    <name evidence="5" type="ORF">ACFP58_08600</name>
</gene>
<evidence type="ECO:0000256" key="1">
    <source>
        <dbReference type="ARBA" id="ARBA00023125"/>
    </source>
</evidence>
<dbReference type="SUPFAM" id="SSF48498">
    <property type="entry name" value="Tetracyclin repressor-like, C-terminal domain"/>
    <property type="match status" value="1"/>
</dbReference>
<accession>A0ABW1WA41</accession>
<dbReference type="InterPro" id="IPR050624">
    <property type="entry name" value="HTH-type_Tx_Regulator"/>
</dbReference>
<evidence type="ECO:0000313" key="5">
    <source>
        <dbReference type="EMBL" id="MFC6381512.1"/>
    </source>
</evidence>
<feature type="domain" description="HTH tetR-type" evidence="4">
    <location>
        <begin position="55"/>
        <end position="115"/>
    </location>
</feature>
<comment type="caution">
    <text evidence="5">The sequence shown here is derived from an EMBL/GenBank/DDBJ whole genome shotgun (WGS) entry which is preliminary data.</text>
</comment>
<name>A0ABW1WA41_9GAMM</name>
<reference evidence="6" key="1">
    <citation type="journal article" date="2019" name="Int. J. Syst. Evol. Microbiol.">
        <title>The Global Catalogue of Microorganisms (GCM) 10K type strain sequencing project: providing services to taxonomists for standard genome sequencing and annotation.</title>
        <authorList>
            <consortium name="The Broad Institute Genomics Platform"/>
            <consortium name="The Broad Institute Genome Sequencing Center for Infectious Disease"/>
            <person name="Wu L."/>
            <person name="Ma J."/>
        </authorList>
    </citation>
    <scope>NUCLEOTIDE SEQUENCE [LARGE SCALE GENOMIC DNA]</scope>
    <source>
        <strain evidence="6">CCM 2050</strain>
    </source>
</reference>
<evidence type="ECO:0000313" key="6">
    <source>
        <dbReference type="Proteomes" id="UP001596264"/>
    </source>
</evidence>
<feature type="compositionally biased region" description="Polar residues" evidence="3">
    <location>
        <begin position="28"/>
        <end position="45"/>
    </location>
</feature>
<evidence type="ECO:0000256" key="2">
    <source>
        <dbReference type="PROSITE-ProRule" id="PRU00335"/>
    </source>
</evidence>
<dbReference type="Proteomes" id="UP001596264">
    <property type="component" value="Unassembled WGS sequence"/>
</dbReference>
<dbReference type="PANTHER" id="PTHR43479:SF11">
    <property type="entry name" value="ACREF_ENVCD OPERON REPRESSOR-RELATED"/>
    <property type="match status" value="1"/>
</dbReference>
<evidence type="ECO:0000256" key="3">
    <source>
        <dbReference type="SAM" id="MobiDB-lite"/>
    </source>
</evidence>
<sequence>MKNTRSKPQLSADTGANHRASKTHAKTNSKTNSTASKKEAQSNPLSLAPLSEMRPATLDKIEKAVRQLFAGHDASDITMIQIANAANVSLQTLYKYFGDKQTVLYTIMDLVLGRLAARMMDHLQGIDSVEDRLRKTLWVCLDFVDTQPDAVMVLSKVSIARFHNIAIYKNKELIDAFLSVLEDGQKRGVLVDTVPLHILFDVFMGFVSRLGIMQNIRQADTPLNANFDVLFGMLWRSMSKPEISAP</sequence>
<dbReference type="InterPro" id="IPR001647">
    <property type="entry name" value="HTH_TetR"/>
</dbReference>